<name>A0A7W6RGU8_9PROT</name>
<accession>A0A7W6RGU8</accession>
<dbReference type="AlphaFoldDB" id="A0A7W6RGU8"/>
<proteinExistence type="predicted"/>
<dbReference type="EMBL" id="JACIGK010000083">
    <property type="protein sequence ID" value="MBB4268298.1"/>
    <property type="molecule type" value="Genomic_DNA"/>
</dbReference>
<sequence>MTISAFEEDTKKQPPWYQKEGKERQFAVCPACDNPIQILGLVERLAHTDQPYGRHTNKPVPGFERFDPTVFDWCPYLAKNRSGTVSGKRSSSL</sequence>
<dbReference type="RefSeq" id="WP_221238580.1">
    <property type="nucleotide sequence ID" value="NZ_JACIGK010000083.1"/>
</dbReference>
<feature type="non-terminal residue" evidence="1">
    <location>
        <position position="93"/>
    </location>
</feature>
<evidence type="ECO:0000313" key="1">
    <source>
        <dbReference type="EMBL" id="MBB4268298.1"/>
    </source>
</evidence>
<protein>
    <submittedName>
        <fullName evidence="1">Uncharacterized protein</fullName>
    </submittedName>
</protein>
<keyword evidence="2" id="KW-1185">Reference proteome</keyword>
<organism evidence="1 2">
    <name type="scientific">Roseospira visakhapatnamensis</name>
    <dbReference type="NCBI Taxonomy" id="390880"/>
    <lineage>
        <taxon>Bacteria</taxon>
        <taxon>Pseudomonadati</taxon>
        <taxon>Pseudomonadota</taxon>
        <taxon>Alphaproteobacteria</taxon>
        <taxon>Rhodospirillales</taxon>
        <taxon>Rhodospirillaceae</taxon>
        <taxon>Roseospira</taxon>
    </lineage>
</organism>
<reference evidence="1 2" key="1">
    <citation type="submission" date="2020-08" db="EMBL/GenBank/DDBJ databases">
        <title>Genome sequencing of Purple Non-Sulfur Bacteria from various extreme environments.</title>
        <authorList>
            <person name="Mayer M."/>
        </authorList>
    </citation>
    <scope>NUCLEOTIDE SEQUENCE [LARGE SCALE GENOMIC DNA]</scope>
    <source>
        <strain evidence="1 2">JA131</strain>
    </source>
</reference>
<gene>
    <name evidence="1" type="ORF">GGD89_003962</name>
</gene>
<dbReference type="Proteomes" id="UP000554286">
    <property type="component" value="Unassembled WGS sequence"/>
</dbReference>
<comment type="caution">
    <text evidence="1">The sequence shown here is derived from an EMBL/GenBank/DDBJ whole genome shotgun (WGS) entry which is preliminary data.</text>
</comment>
<evidence type="ECO:0000313" key="2">
    <source>
        <dbReference type="Proteomes" id="UP000554286"/>
    </source>
</evidence>